<evidence type="ECO:0000256" key="2">
    <source>
        <dbReference type="ARBA" id="ARBA00023157"/>
    </source>
</evidence>
<evidence type="ECO:0000313" key="7">
    <source>
        <dbReference type="Proteomes" id="UP000272942"/>
    </source>
</evidence>
<dbReference type="Proteomes" id="UP000272942">
    <property type="component" value="Unassembled WGS sequence"/>
</dbReference>
<evidence type="ECO:0000259" key="5">
    <source>
        <dbReference type="PROSITE" id="PS01180"/>
    </source>
</evidence>
<accession>A0A183A576</accession>
<evidence type="ECO:0000256" key="3">
    <source>
        <dbReference type="PROSITE-ProRule" id="PRU00059"/>
    </source>
</evidence>
<reference evidence="8" key="1">
    <citation type="submission" date="2016-06" db="UniProtKB">
        <authorList>
            <consortium name="WormBaseParasite"/>
        </authorList>
    </citation>
    <scope>IDENTIFICATION</scope>
</reference>
<proteinExistence type="predicted"/>
<feature type="domain" description="CUB" evidence="5">
    <location>
        <begin position="210"/>
        <end position="372"/>
    </location>
</feature>
<dbReference type="AlphaFoldDB" id="A0A183A576"/>
<comment type="caution">
    <text evidence="3">Lacks conserved residue(s) required for the propagation of feature annotation.</text>
</comment>
<dbReference type="OrthoDB" id="6369184at2759"/>
<dbReference type="Pfam" id="PF00431">
    <property type="entry name" value="CUB"/>
    <property type="match status" value="2"/>
</dbReference>
<dbReference type="SUPFAM" id="SSF49854">
    <property type="entry name" value="Spermadhesin, CUB domain"/>
    <property type="match status" value="3"/>
</dbReference>
<evidence type="ECO:0000256" key="4">
    <source>
        <dbReference type="SAM" id="MobiDB-lite"/>
    </source>
</evidence>
<keyword evidence="1" id="KW-0677">Repeat</keyword>
<dbReference type="PANTHER" id="PTHR24251">
    <property type="entry name" value="OVOCHYMASE-RELATED"/>
    <property type="match status" value="1"/>
</dbReference>
<dbReference type="PANTHER" id="PTHR24251:SF40">
    <property type="entry name" value="CUB DOMAIN-CONTAINING PROTEIN"/>
    <property type="match status" value="1"/>
</dbReference>
<reference evidence="6 7" key="2">
    <citation type="submission" date="2018-11" db="EMBL/GenBank/DDBJ databases">
        <authorList>
            <consortium name="Pathogen Informatics"/>
        </authorList>
    </citation>
    <scope>NUCLEOTIDE SEQUENCE [LARGE SCALE GENOMIC DNA]</scope>
    <source>
        <strain evidence="6 7">Egypt</strain>
    </source>
</reference>
<dbReference type="InterPro" id="IPR000859">
    <property type="entry name" value="CUB_dom"/>
</dbReference>
<keyword evidence="2" id="KW-1015">Disulfide bond</keyword>
<protein>
    <submittedName>
        <fullName evidence="8">CUB domain-containing protein</fullName>
    </submittedName>
</protein>
<dbReference type="SMART" id="SM00042">
    <property type="entry name" value="CUB"/>
    <property type="match status" value="2"/>
</dbReference>
<keyword evidence="7" id="KW-1185">Reference proteome</keyword>
<feature type="region of interest" description="Disordered" evidence="4">
    <location>
        <begin position="645"/>
        <end position="664"/>
    </location>
</feature>
<feature type="domain" description="CUB" evidence="5">
    <location>
        <begin position="408"/>
        <end position="545"/>
    </location>
</feature>
<dbReference type="InterPro" id="IPR035914">
    <property type="entry name" value="Sperma_CUB_dom_sf"/>
</dbReference>
<evidence type="ECO:0000256" key="1">
    <source>
        <dbReference type="ARBA" id="ARBA00022737"/>
    </source>
</evidence>
<dbReference type="CDD" id="cd00041">
    <property type="entry name" value="CUB"/>
    <property type="match status" value="2"/>
</dbReference>
<dbReference type="EMBL" id="UZAN01039417">
    <property type="protein sequence ID" value="VDP65442.1"/>
    <property type="molecule type" value="Genomic_DNA"/>
</dbReference>
<name>A0A183A576_9TREM</name>
<organism evidence="8">
    <name type="scientific">Echinostoma caproni</name>
    <dbReference type="NCBI Taxonomy" id="27848"/>
    <lineage>
        <taxon>Eukaryota</taxon>
        <taxon>Metazoa</taxon>
        <taxon>Spiralia</taxon>
        <taxon>Lophotrochozoa</taxon>
        <taxon>Platyhelminthes</taxon>
        <taxon>Trematoda</taxon>
        <taxon>Digenea</taxon>
        <taxon>Plagiorchiida</taxon>
        <taxon>Echinostomata</taxon>
        <taxon>Echinostomatoidea</taxon>
        <taxon>Echinostomatidae</taxon>
        <taxon>Echinostoma</taxon>
    </lineage>
</organism>
<gene>
    <name evidence="6" type="ORF">ECPE_LOCUS2111</name>
</gene>
<evidence type="ECO:0000313" key="6">
    <source>
        <dbReference type="EMBL" id="VDP65442.1"/>
    </source>
</evidence>
<dbReference type="PROSITE" id="PS01180">
    <property type="entry name" value="CUB"/>
    <property type="match status" value="2"/>
</dbReference>
<sequence>MKTSVVRFNYPKTSRRFARDSNRLTTEGTEITRTRKSTLSRPPSKEECISDQFNYAILRGCLCYLFQSTGLSNGTFLSPELDFLRIKQLTCLLFTFVGDVNEIVRLEFTHFLLDPKDPPQENSSNCHSYIRIFDSLERAELNQNDQEAFRLCGSERNLPQRVFYSTGRVLIFEIHLVWQYSNPIDLRGRFQFESKEWYLSGGAPIPQSTCDRLFLSPDTYSASFFHTDKNYPKVNTHSRSGRFFSPGFPRNYPVNSTCTYYFIGTTEERISISLTDVNLRGPEQCGTTHSHDQIEIRDLDASIKLTQTGPIDQHTKMRIRSIKPVAIVCGRVTETTIVSDGPSLTLHFISTNANWLRGGGGGFGFRGRYEFIGAHDFRIVTGHNRLITRQFEAKDQVADQSIQTSGESKGFVVKHIKPDAHRLSGVIESPNYPRPYPENLQMHYVFHVPPEMRVRIKFFDFCLDNHDANSCPLSNSDRLEVYDGAYPETTRQLVLCGAEVPTILFHKQSSAGELISSKDIFTLRFLTDAIRFGNERGFVLSYAFTPGTHLSSPERYALKPQQSHSTVHTGSDEWPESLMEGDCQYLIRSHGKDDTGHIWIARYVHTLPGNISQLQGGKVPNCRWRLRGKPGQRIQLKLIKQTGTPRSYESTARISPIQHDEQSGLDRIRSSLEQSGRTRSYLTNLKCHTPISVELVNYRPITAQGEQEFKEMDHLLDEKHFGLRTASLILPDDAQLSSTAQEEQANTNAPNFIHSNVIPRVEPSDPVRLCADESVSQSPAAKGFMSGNVPQLDVILRLDTPVFNEQSKGPVMKQLADYLILGYDIQYKFVTGE</sequence>
<dbReference type="Gene3D" id="2.60.120.290">
    <property type="entry name" value="Spermadhesin, CUB domain"/>
    <property type="match status" value="3"/>
</dbReference>
<dbReference type="WBParaSite" id="ECPE_0000211101-mRNA-1">
    <property type="protein sequence ID" value="ECPE_0000211101-mRNA-1"/>
    <property type="gene ID" value="ECPE_0000211101"/>
</dbReference>
<evidence type="ECO:0000313" key="8">
    <source>
        <dbReference type="WBParaSite" id="ECPE_0000211101-mRNA-1"/>
    </source>
</evidence>